<reference evidence="1" key="2">
    <citation type="submission" date="2022-06" db="UniProtKB">
        <authorList>
            <consortium name="EnsemblMetazoa"/>
        </authorList>
    </citation>
    <scope>IDENTIFICATION</scope>
    <source>
        <strain evidence="1">DF5081</strain>
    </source>
</reference>
<keyword evidence="2" id="KW-1185">Reference proteome</keyword>
<organism evidence="1 2">
    <name type="scientific">Caenorhabditis japonica</name>
    <dbReference type="NCBI Taxonomy" id="281687"/>
    <lineage>
        <taxon>Eukaryota</taxon>
        <taxon>Metazoa</taxon>
        <taxon>Ecdysozoa</taxon>
        <taxon>Nematoda</taxon>
        <taxon>Chromadorea</taxon>
        <taxon>Rhabditida</taxon>
        <taxon>Rhabditina</taxon>
        <taxon>Rhabditomorpha</taxon>
        <taxon>Rhabditoidea</taxon>
        <taxon>Rhabditidae</taxon>
        <taxon>Peloderinae</taxon>
        <taxon>Caenorhabditis</taxon>
    </lineage>
</organism>
<dbReference type="AlphaFoldDB" id="A0A8R1HPE6"/>
<evidence type="ECO:0000313" key="1">
    <source>
        <dbReference type="EnsemblMetazoa" id="CJA03163.1"/>
    </source>
</evidence>
<dbReference type="Proteomes" id="UP000005237">
    <property type="component" value="Unassembled WGS sequence"/>
</dbReference>
<sequence length="92" mass="9758">MLQLYPAPLSSTFLPRLAAIPSYVGSLLTGAPSTVAPSGLAQNIRKEAYEANAKIEEIRYVVQDLKIVELKTPRPIPSITAPASVTPTVPSA</sequence>
<dbReference type="EnsemblMetazoa" id="CJA03163.1">
    <property type="protein sequence ID" value="CJA03163.1"/>
    <property type="gene ID" value="WBGene00122367"/>
</dbReference>
<name>A0A8R1HPE6_CAEJA</name>
<proteinExistence type="predicted"/>
<reference evidence="2" key="1">
    <citation type="submission" date="2010-08" db="EMBL/GenBank/DDBJ databases">
        <authorList>
            <consortium name="Caenorhabditis japonica Sequencing Consortium"/>
            <person name="Wilson R.K."/>
        </authorList>
    </citation>
    <scope>NUCLEOTIDE SEQUENCE [LARGE SCALE GENOMIC DNA]</scope>
    <source>
        <strain evidence="2">DF5081</strain>
    </source>
</reference>
<protein>
    <submittedName>
        <fullName evidence="1">Uncharacterized protein</fullName>
    </submittedName>
</protein>
<accession>A0A8R1HPE6</accession>
<evidence type="ECO:0000313" key="2">
    <source>
        <dbReference type="Proteomes" id="UP000005237"/>
    </source>
</evidence>